<dbReference type="Gene3D" id="3.60.20.10">
    <property type="entry name" value="Glutamine Phosphoribosylpyrophosphate, subunit 1, domain 1"/>
    <property type="match status" value="1"/>
</dbReference>
<dbReference type="InterPro" id="IPR023214">
    <property type="entry name" value="HAD_sf"/>
</dbReference>
<dbReference type="InterPro" id="IPR029055">
    <property type="entry name" value="Ntn_hydrolases_N"/>
</dbReference>
<evidence type="ECO:0000256" key="1">
    <source>
        <dbReference type="ARBA" id="ARBA00002000"/>
    </source>
</evidence>
<dbReference type="PROSITE" id="PS51475">
    <property type="entry name" value="PROTEASOME_ALPHA_2"/>
    <property type="match status" value="1"/>
</dbReference>
<proteinExistence type="inferred from homology"/>
<comment type="function">
    <text evidence="1">The proteasome is a multicatalytic proteinase complex which is characterized by its ability to cleave peptides with Arg, Phe, Tyr, Leu, and Glu adjacent to the leaving group at neutral or slightly basic pH. The proteasome has an ATP-dependent proteolytic activity.</text>
</comment>
<dbReference type="Proteomes" id="UP001219567">
    <property type="component" value="Chromosome 2"/>
</dbReference>
<evidence type="ECO:0000256" key="5">
    <source>
        <dbReference type="ARBA" id="ARBA00022801"/>
    </source>
</evidence>
<gene>
    <name evidence="10" type="ORF">MYAM1_001770</name>
</gene>
<dbReference type="GO" id="GO:0005634">
    <property type="term" value="C:nucleus"/>
    <property type="evidence" value="ECO:0007669"/>
    <property type="project" value="UniProtKB-SubCell"/>
</dbReference>
<dbReference type="AlphaFoldDB" id="A0AAJ5YTK1"/>
<comment type="similarity">
    <text evidence="8">Belongs to the peptidase T1A family.</text>
</comment>
<dbReference type="GO" id="GO:0019773">
    <property type="term" value="C:proteasome core complex, alpha-subunit complex"/>
    <property type="evidence" value="ECO:0007669"/>
    <property type="project" value="UniProtKB-UniRule"/>
</dbReference>
<dbReference type="FunFam" id="3.60.20.10:FF:000028">
    <property type="entry name" value="Proteasome subunit alpha type"/>
    <property type="match status" value="1"/>
</dbReference>
<dbReference type="CDD" id="cd03750">
    <property type="entry name" value="proteasome_alpha_type_2"/>
    <property type="match status" value="1"/>
</dbReference>
<dbReference type="NCBIfam" id="TIGR01489">
    <property type="entry name" value="DKMTPPase-SF"/>
    <property type="match status" value="1"/>
</dbReference>
<reference evidence="10 11" key="1">
    <citation type="submission" date="2023-03" db="EMBL/GenBank/DDBJ databases">
        <title>Mating type loci evolution in Malassezia.</title>
        <authorList>
            <person name="Coelho M.A."/>
        </authorList>
    </citation>
    <scope>NUCLEOTIDE SEQUENCE [LARGE SCALE GENOMIC DNA]</scope>
    <source>
        <strain evidence="10 11">CBS 9725</strain>
    </source>
</reference>
<evidence type="ECO:0000256" key="4">
    <source>
        <dbReference type="ARBA" id="ARBA00022490"/>
    </source>
</evidence>
<keyword evidence="4" id="KW-0963">Cytoplasm</keyword>
<keyword evidence="5" id="KW-0378">Hydrolase</keyword>
<keyword evidence="11" id="KW-1185">Reference proteome</keyword>
<keyword evidence="6 8" id="KW-0647">Proteasome</keyword>
<dbReference type="PANTHER" id="PTHR11599">
    <property type="entry name" value="PROTEASOME SUBUNIT ALPHA/BETA"/>
    <property type="match status" value="1"/>
</dbReference>
<dbReference type="GO" id="GO:0006511">
    <property type="term" value="P:ubiquitin-dependent protein catabolic process"/>
    <property type="evidence" value="ECO:0007669"/>
    <property type="project" value="InterPro"/>
</dbReference>
<dbReference type="SUPFAM" id="SSF56235">
    <property type="entry name" value="N-terminal nucleophile aminohydrolases (Ntn hydrolases)"/>
    <property type="match status" value="1"/>
</dbReference>
<dbReference type="InterPro" id="IPR050115">
    <property type="entry name" value="Proteasome_alpha"/>
</dbReference>
<dbReference type="GO" id="GO:0016791">
    <property type="term" value="F:phosphatase activity"/>
    <property type="evidence" value="ECO:0007669"/>
    <property type="project" value="InterPro"/>
</dbReference>
<evidence type="ECO:0000256" key="3">
    <source>
        <dbReference type="ARBA" id="ARBA00004496"/>
    </source>
</evidence>
<evidence type="ECO:0000256" key="2">
    <source>
        <dbReference type="ARBA" id="ARBA00004123"/>
    </source>
</evidence>
<keyword evidence="7" id="KW-0539">Nucleus</keyword>
<dbReference type="SMART" id="SM00948">
    <property type="entry name" value="Proteasome_A_N"/>
    <property type="match status" value="1"/>
</dbReference>
<dbReference type="InterPro" id="IPR036412">
    <property type="entry name" value="HAD-like_sf"/>
</dbReference>
<evidence type="ECO:0000313" key="11">
    <source>
        <dbReference type="Proteomes" id="UP001219567"/>
    </source>
</evidence>
<dbReference type="InterPro" id="IPR000426">
    <property type="entry name" value="Proteasome_asu_N"/>
</dbReference>
<evidence type="ECO:0000259" key="9">
    <source>
        <dbReference type="PROSITE" id="PS00388"/>
    </source>
</evidence>
<organism evidence="10 11">
    <name type="scientific">Malassezia yamatoensis</name>
    <dbReference type="NCBI Taxonomy" id="253288"/>
    <lineage>
        <taxon>Eukaryota</taxon>
        <taxon>Fungi</taxon>
        <taxon>Dikarya</taxon>
        <taxon>Basidiomycota</taxon>
        <taxon>Ustilaginomycotina</taxon>
        <taxon>Malasseziomycetes</taxon>
        <taxon>Malasseziales</taxon>
        <taxon>Malasseziaceae</taxon>
        <taxon>Malassezia</taxon>
    </lineage>
</organism>
<accession>A0AAJ5YTK1</accession>
<dbReference type="Gene3D" id="3.40.50.1000">
    <property type="entry name" value="HAD superfamily/HAD-like"/>
    <property type="match status" value="1"/>
</dbReference>
<sequence>MSIPPKYADAKYVFLTDFDGTITLLDSNDHMVDTVGMGYAERRKINEEIINERIGFRDGFRTMMESVHRPFHEMEELVRRDVKLDPGFKEFYAYAKEHNVPVIVVSSGMTPIIRSIFANLIGEKDANEIEVISNDVNFTDPEKEGKTWELVYRHPDNTFGHDKSLSILPYRELPNPPLLFFAGDGISDMSAARHADVLFVKDKKDNDLATYCNNNKIGYHLFKDWTVPKQMLEDLISDHVLYRSWAAARPVSRLVDTMSAGAGEGAYSFSLTTFSPSGKLVQIEHALAAVGQGTTSLGIKATNAVVIATEKRAPSPLVDDAALEKVALVCPTIGIVYSGMSPDFRVLLAKARKMAQSYWKIYGEYPLTKILVQEIATIMQTATQSGGVRPYGVSLLVAGFDKATGPALFQVDPSGTYFMWKASAMGRNMTNAKTFLEKRYSDDISLEDAIHTAILTLKEGFEGQLTEKTLEIGIIGQATKGQVGAAEEQQPVFRRLSEQEIKD</sequence>
<evidence type="ECO:0000313" key="10">
    <source>
        <dbReference type="EMBL" id="WFC99035.1"/>
    </source>
</evidence>
<evidence type="ECO:0000256" key="6">
    <source>
        <dbReference type="ARBA" id="ARBA00022942"/>
    </source>
</evidence>
<dbReference type="EMBL" id="CP119944">
    <property type="protein sequence ID" value="WFC99035.1"/>
    <property type="molecule type" value="Genomic_DNA"/>
</dbReference>
<feature type="domain" description="Proteasome alpha-type subunits" evidence="9">
    <location>
        <begin position="267"/>
        <end position="289"/>
    </location>
</feature>
<dbReference type="PROSITE" id="PS00388">
    <property type="entry name" value="PROTEASOME_ALPHA_1"/>
    <property type="match status" value="1"/>
</dbReference>
<evidence type="ECO:0000256" key="7">
    <source>
        <dbReference type="ARBA" id="ARBA00023242"/>
    </source>
</evidence>
<dbReference type="Pfam" id="PF00227">
    <property type="entry name" value="Proteasome"/>
    <property type="match status" value="1"/>
</dbReference>
<dbReference type="InterPro" id="IPR006384">
    <property type="entry name" value="HAD_hydro_PyrdxlP_Pase-like"/>
</dbReference>
<protein>
    <recommendedName>
        <fullName evidence="9">Proteasome alpha-type subunits domain-containing protein</fullName>
    </recommendedName>
</protein>
<dbReference type="NCBIfam" id="TIGR01488">
    <property type="entry name" value="HAD-SF-IB"/>
    <property type="match status" value="1"/>
</dbReference>
<dbReference type="SUPFAM" id="SSF56784">
    <property type="entry name" value="HAD-like"/>
    <property type="match status" value="1"/>
</dbReference>
<name>A0AAJ5YTK1_9BASI</name>
<dbReference type="Gene3D" id="3.90.1470.20">
    <property type="match status" value="1"/>
</dbReference>
<dbReference type="InterPro" id="IPR001353">
    <property type="entry name" value="Proteasome_sua/b"/>
</dbReference>
<dbReference type="GO" id="GO:0005737">
    <property type="term" value="C:cytoplasm"/>
    <property type="evidence" value="ECO:0007669"/>
    <property type="project" value="UniProtKB-SubCell"/>
</dbReference>
<dbReference type="Pfam" id="PF12710">
    <property type="entry name" value="HAD"/>
    <property type="match status" value="1"/>
</dbReference>
<dbReference type="Pfam" id="PF10584">
    <property type="entry name" value="Proteasome_A_N"/>
    <property type="match status" value="1"/>
</dbReference>
<comment type="subcellular location">
    <subcellularLocation>
        <location evidence="3">Cytoplasm</location>
    </subcellularLocation>
    <subcellularLocation>
        <location evidence="2">Nucleus</location>
    </subcellularLocation>
</comment>
<dbReference type="InterPro" id="IPR023332">
    <property type="entry name" value="Proteasome_alpha-type"/>
</dbReference>
<evidence type="ECO:0000256" key="8">
    <source>
        <dbReference type="PROSITE-ProRule" id="PRU00808"/>
    </source>
</evidence>